<gene>
    <name evidence="14" type="ORF">EZJ19_08810</name>
</gene>
<reference evidence="14 15" key="1">
    <citation type="submission" date="2019-03" db="EMBL/GenBank/DDBJ databases">
        <title>Genome sequence of Thiobacillaceae bacterium LSR1, a sulfur-oxidizing bacterium isolated from freshwater sediment.</title>
        <authorList>
            <person name="Li S."/>
        </authorList>
    </citation>
    <scope>NUCLEOTIDE SEQUENCE [LARGE SCALE GENOMIC DNA]</scope>
    <source>
        <strain evidence="14 15">LSR1</strain>
    </source>
</reference>
<dbReference type="InterPro" id="IPR050083">
    <property type="entry name" value="HtpX_protease"/>
</dbReference>
<organism evidence="14 15">
    <name type="scientific">Parasulfuritortus cantonensis</name>
    <dbReference type="NCBI Taxonomy" id="2528202"/>
    <lineage>
        <taxon>Bacteria</taxon>
        <taxon>Pseudomonadati</taxon>
        <taxon>Pseudomonadota</taxon>
        <taxon>Betaproteobacteria</taxon>
        <taxon>Nitrosomonadales</taxon>
        <taxon>Thiobacillaceae</taxon>
        <taxon>Parasulfuritortus</taxon>
    </lineage>
</organism>
<keyword evidence="6" id="KW-0479">Metal-binding</keyword>
<dbReference type="PANTHER" id="PTHR43221">
    <property type="entry name" value="PROTEASE HTPX"/>
    <property type="match status" value="1"/>
</dbReference>
<dbReference type="InterPro" id="IPR001915">
    <property type="entry name" value="Peptidase_M48"/>
</dbReference>
<dbReference type="EMBL" id="SJZB01000032">
    <property type="protein sequence ID" value="TCJ14970.1"/>
    <property type="molecule type" value="Genomic_DNA"/>
</dbReference>
<evidence type="ECO:0000256" key="11">
    <source>
        <dbReference type="ARBA" id="ARBA00023136"/>
    </source>
</evidence>
<evidence type="ECO:0000313" key="14">
    <source>
        <dbReference type="EMBL" id="TCJ14970.1"/>
    </source>
</evidence>
<keyword evidence="3" id="KW-1003">Cell membrane</keyword>
<keyword evidence="15" id="KW-1185">Reference proteome</keyword>
<keyword evidence="11 12" id="KW-0472">Membrane</keyword>
<evidence type="ECO:0000313" key="15">
    <source>
        <dbReference type="Proteomes" id="UP000295443"/>
    </source>
</evidence>
<keyword evidence="7" id="KW-0378">Hydrolase</keyword>
<dbReference type="AlphaFoldDB" id="A0A4R1BD27"/>
<keyword evidence="9 12" id="KW-1133">Transmembrane helix</keyword>
<dbReference type="RefSeq" id="WP_131446694.1">
    <property type="nucleotide sequence ID" value="NZ_SJZB01000032.1"/>
</dbReference>
<evidence type="ECO:0000256" key="5">
    <source>
        <dbReference type="ARBA" id="ARBA00022692"/>
    </source>
</evidence>
<accession>A0A4R1BD27</accession>
<evidence type="ECO:0000256" key="10">
    <source>
        <dbReference type="ARBA" id="ARBA00023049"/>
    </source>
</evidence>
<dbReference type="Proteomes" id="UP000295443">
    <property type="component" value="Unassembled WGS sequence"/>
</dbReference>
<dbReference type="PANTHER" id="PTHR43221:SF1">
    <property type="entry name" value="PROTEASE HTPX"/>
    <property type="match status" value="1"/>
</dbReference>
<evidence type="ECO:0000256" key="4">
    <source>
        <dbReference type="ARBA" id="ARBA00022670"/>
    </source>
</evidence>
<dbReference type="Pfam" id="PF01435">
    <property type="entry name" value="Peptidase_M48"/>
    <property type="match status" value="1"/>
</dbReference>
<dbReference type="CDD" id="cd07328">
    <property type="entry name" value="M48_Ste24p_like"/>
    <property type="match status" value="1"/>
</dbReference>
<feature type="transmembrane region" description="Helical" evidence="12">
    <location>
        <begin position="33"/>
        <end position="56"/>
    </location>
</feature>
<feature type="domain" description="Peptidase M48" evidence="13">
    <location>
        <begin position="137"/>
        <end position="337"/>
    </location>
</feature>
<comment type="caution">
    <text evidence="14">The sequence shown here is derived from an EMBL/GenBank/DDBJ whole genome shotgun (WGS) entry which is preliminary data.</text>
</comment>
<dbReference type="GO" id="GO:0004222">
    <property type="term" value="F:metalloendopeptidase activity"/>
    <property type="evidence" value="ECO:0007669"/>
    <property type="project" value="InterPro"/>
</dbReference>
<comment type="cofactor">
    <cofactor evidence="1">
        <name>Zn(2+)</name>
        <dbReference type="ChEBI" id="CHEBI:29105"/>
    </cofactor>
</comment>
<evidence type="ECO:0000256" key="8">
    <source>
        <dbReference type="ARBA" id="ARBA00022833"/>
    </source>
</evidence>
<dbReference type="GO" id="GO:0005886">
    <property type="term" value="C:plasma membrane"/>
    <property type="evidence" value="ECO:0007669"/>
    <property type="project" value="UniProtKB-SubCell"/>
</dbReference>
<dbReference type="GO" id="GO:0046872">
    <property type="term" value="F:metal ion binding"/>
    <property type="evidence" value="ECO:0007669"/>
    <property type="project" value="UniProtKB-KW"/>
</dbReference>
<evidence type="ECO:0000256" key="2">
    <source>
        <dbReference type="ARBA" id="ARBA00004651"/>
    </source>
</evidence>
<name>A0A4R1BD27_9PROT</name>
<dbReference type="GO" id="GO:0006508">
    <property type="term" value="P:proteolysis"/>
    <property type="evidence" value="ECO:0007669"/>
    <property type="project" value="UniProtKB-KW"/>
</dbReference>
<keyword evidence="4" id="KW-0645">Protease</keyword>
<sequence>MASTTEQREHFQDLIRRAEALGAADPAAYRRRLALLAVLGYAVLFGVLFLLLALLVGSVWGALASTALLILLIKKKLIILLGYLVYAIGRALWVRFDPPEGRELDLRQYPALAAVLADLSRQLATPTLHSVMLTDEFNASVVQTPRLGVFGWPRNTLMLGLPLLLAMSPDQARALLGHELGHLSGNHGRFGAWIYRVRQTWDRVMQAFDRSGDWGSRLMARFFDWYAPHFGAYSFALARAEEYQADALSARVTSAADAAACLVASHVGAGHLAEAYWRPFLARADLVERPEAGPYGGMARFLADSAGERFAGLQPALAVETGYTDTHPSLADRLRALGVPAPEAGPARPSAAEVWFGDRCDALLAEFDRTWLERNAGPWEARYRETAEMRARLAELEARPEETLSADEAWQRAAWSERLGLDALAHYQAYAGRYPDDLDAEFSVGRLLLARDDAAGLAHLERAAARFDLALPVCEVAYDYCRRVGDRDGADAWLRRGEAQFDREARGRAERAGVMAKDTFAGAVLAEAELAALARELAAVDGVKQAWICRKVVEVDPDSPVHVIVVQRRGWFTREAKLLARLGERVSCPGLAFFMIKGGSAGRVAKRAIGAGRPLL</sequence>
<evidence type="ECO:0000256" key="1">
    <source>
        <dbReference type="ARBA" id="ARBA00001947"/>
    </source>
</evidence>
<evidence type="ECO:0000256" key="9">
    <source>
        <dbReference type="ARBA" id="ARBA00022989"/>
    </source>
</evidence>
<dbReference type="OrthoDB" id="9789270at2"/>
<dbReference type="Gene3D" id="3.30.2010.10">
    <property type="entry name" value="Metalloproteases ('zincins'), catalytic domain"/>
    <property type="match status" value="1"/>
</dbReference>
<comment type="subcellular location">
    <subcellularLocation>
        <location evidence="2">Cell membrane</location>
        <topology evidence="2">Multi-pass membrane protein</topology>
    </subcellularLocation>
</comment>
<evidence type="ECO:0000259" key="13">
    <source>
        <dbReference type="Pfam" id="PF01435"/>
    </source>
</evidence>
<protein>
    <recommendedName>
        <fullName evidence="13">Peptidase M48 domain-containing protein</fullName>
    </recommendedName>
</protein>
<keyword evidence="10" id="KW-0482">Metalloprotease</keyword>
<keyword evidence="8" id="KW-0862">Zinc</keyword>
<keyword evidence="5 12" id="KW-0812">Transmembrane</keyword>
<evidence type="ECO:0000256" key="3">
    <source>
        <dbReference type="ARBA" id="ARBA00022475"/>
    </source>
</evidence>
<evidence type="ECO:0000256" key="12">
    <source>
        <dbReference type="SAM" id="Phobius"/>
    </source>
</evidence>
<evidence type="ECO:0000256" key="7">
    <source>
        <dbReference type="ARBA" id="ARBA00022801"/>
    </source>
</evidence>
<evidence type="ECO:0000256" key="6">
    <source>
        <dbReference type="ARBA" id="ARBA00022723"/>
    </source>
</evidence>
<proteinExistence type="predicted"/>